<dbReference type="Proteomes" id="UP001206595">
    <property type="component" value="Unassembled WGS sequence"/>
</dbReference>
<dbReference type="GO" id="GO:0005737">
    <property type="term" value="C:cytoplasm"/>
    <property type="evidence" value="ECO:0007669"/>
    <property type="project" value="TreeGrafter"/>
</dbReference>
<proteinExistence type="inferred from homology"/>
<comment type="caution">
    <text evidence="10">The sequence shown here is derived from an EMBL/GenBank/DDBJ whole genome shotgun (WGS) entry which is preliminary data.</text>
</comment>
<feature type="binding site" evidence="6">
    <location>
        <position position="431"/>
    </location>
    <ligand>
        <name>ATP</name>
        <dbReference type="ChEBI" id="CHEBI:30616"/>
    </ligand>
</feature>
<feature type="domain" description="Protein kinase" evidence="9">
    <location>
        <begin position="401"/>
        <end position="653"/>
    </location>
</feature>
<dbReference type="PANTHER" id="PTHR11042:SF190">
    <property type="entry name" value="MITOSIS INHIBITOR PROTEIN KINASE MIK1"/>
    <property type="match status" value="1"/>
</dbReference>
<evidence type="ECO:0000259" key="9">
    <source>
        <dbReference type="PROSITE" id="PS50011"/>
    </source>
</evidence>
<dbReference type="InterPro" id="IPR008271">
    <property type="entry name" value="Ser/Thr_kinase_AS"/>
</dbReference>
<reference evidence="10" key="2">
    <citation type="journal article" date="2022" name="Proc. Natl. Acad. Sci. U.S.A.">
        <title>Diploid-dominant life cycles characterize the early evolution of Fungi.</title>
        <authorList>
            <person name="Amses K.R."/>
            <person name="Simmons D.R."/>
            <person name="Longcore J.E."/>
            <person name="Mondo S.J."/>
            <person name="Seto K."/>
            <person name="Jeronimo G.H."/>
            <person name="Bonds A.E."/>
            <person name="Quandt C.A."/>
            <person name="Davis W.J."/>
            <person name="Chang Y."/>
            <person name="Federici B.A."/>
            <person name="Kuo A."/>
            <person name="LaButti K."/>
            <person name="Pangilinan J."/>
            <person name="Andreopoulos W."/>
            <person name="Tritt A."/>
            <person name="Riley R."/>
            <person name="Hundley H."/>
            <person name="Johnson J."/>
            <person name="Lipzen A."/>
            <person name="Barry K."/>
            <person name="Lang B.F."/>
            <person name="Cuomo C.A."/>
            <person name="Buchler N.E."/>
            <person name="Grigoriev I.V."/>
            <person name="Spatafora J.W."/>
            <person name="Stajich J.E."/>
            <person name="James T.Y."/>
        </authorList>
    </citation>
    <scope>NUCLEOTIDE SEQUENCE</scope>
    <source>
        <strain evidence="10">AG</strain>
    </source>
</reference>
<dbReference type="InterPro" id="IPR000719">
    <property type="entry name" value="Prot_kinase_dom"/>
</dbReference>
<protein>
    <recommendedName>
        <fullName evidence="9">Protein kinase domain-containing protein</fullName>
    </recommendedName>
</protein>
<feature type="compositionally biased region" description="Low complexity" evidence="8">
    <location>
        <begin position="229"/>
        <end position="238"/>
    </location>
</feature>
<dbReference type="GO" id="GO:0005634">
    <property type="term" value="C:nucleus"/>
    <property type="evidence" value="ECO:0007669"/>
    <property type="project" value="TreeGrafter"/>
</dbReference>
<keyword evidence="11" id="KW-1185">Reference proteome</keyword>
<dbReference type="SUPFAM" id="SSF56112">
    <property type="entry name" value="Protein kinase-like (PK-like)"/>
    <property type="match status" value="1"/>
</dbReference>
<accession>A0AAD5HAD0</accession>
<dbReference type="InterPro" id="IPR050339">
    <property type="entry name" value="CC_SR_Kinase"/>
</dbReference>
<dbReference type="GeneID" id="75918021"/>
<feature type="coiled-coil region" evidence="7">
    <location>
        <begin position="166"/>
        <end position="193"/>
    </location>
</feature>
<keyword evidence="3" id="KW-0418">Kinase</keyword>
<dbReference type="PROSITE" id="PS00108">
    <property type="entry name" value="PROTEIN_KINASE_ST"/>
    <property type="match status" value="1"/>
</dbReference>
<keyword evidence="7" id="KW-0175">Coiled coil</keyword>
<dbReference type="GO" id="GO:0004713">
    <property type="term" value="F:protein tyrosine kinase activity"/>
    <property type="evidence" value="ECO:0007669"/>
    <property type="project" value="TreeGrafter"/>
</dbReference>
<feature type="compositionally biased region" description="Polar residues" evidence="8">
    <location>
        <begin position="1"/>
        <end position="10"/>
    </location>
</feature>
<dbReference type="EMBL" id="MU621008">
    <property type="protein sequence ID" value="KAI8575028.1"/>
    <property type="molecule type" value="Genomic_DNA"/>
</dbReference>
<comment type="similarity">
    <text evidence="5">Belongs to the protein kinase superfamily. Ser/Thr protein kinase family. GCN2 subfamily.</text>
</comment>
<dbReference type="PROSITE" id="PS00107">
    <property type="entry name" value="PROTEIN_KINASE_ATP"/>
    <property type="match status" value="1"/>
</dbReference>
<evidence type="ECO:0000256" key="6">
    <source>
        <dbReference type="PROSITE-ProRule" id="PRU10141"/>
    </source>
</evidence>
<organism evidence="10 11">
    <name type="scientific">Umbelopsis ramanniana AG</name>
    <dbReference type="NCBI Taxonomy" id="1314678"/>
    <lineage>
        <taxon>Eukaryota</taxon>
        <taxon>Fungi</taxon>
        <taxon>Fungi incertae sedis</taxon>
        <taxon>Mucoromycota</taxon>
        <taxon>Mucoromycotina</taxon>
        <taxon>Umbelopsidomycetes</taxon>
        <taxon>Umbelopsidales</taxon>
        <taxon>Umbelopsidaceae</taxon>
        <taxon>Umbelopsis</taxon>
    </lineage>
</organism>
<keyword evidence="2 6" id="KW-0547">Nucleotide-binding</keyword>
<dbReference type="InterPro" id="IPR017441">
    <property type="entry name" value="Protein_kinase_ATP_BS"/>
</dbReference>
<dbReference type="Gene3D" id="3.30.200.20">
    <property type="entry name" value="Phosphorylase Kinase, domain 1"/>
    <property type="match status" value="1"/>
</dbReference>
<dbReference type="AlphaFoldDB" id="A0AAD5HAD0"/>
<gene>
    <name evidence="10" type="ORF">K450DRAFT_263664</name>
</gene>
<feature type="region of interest" description="Disordered" evidence="8">
    <location>
        <begin position="1"/>
        <end position="96"/>
    </location>
</feature>
<dbReference type="InterPro" id="IPR011009">
    <property type="entry name" value="Kinase-like_dom_sf"/>
</dbReference>
<dbReference type="RefSeq" id="XP_051440034.1">
    <property type="nucleotide sequence ID" value="XM_051592679.1"/>
</dbReference>
<feature type="compositionally biased region" description="Acidic residues" evidence="8">
    <location>
        <begin position="242"/>
        <end position="266"/>
    </location>
</feature>
<keyword evidence="1" id="KW-0808">Transferase</keyword>
<evidence type="ECO:0000256" key="1">
    <source>
        <dbReference type="ARBA" id="ARBA00022679"/>
    </source>
</evidence>
<feature type="compositionally biased region" description="Polar residues" evidence="8">
    <location>
        <begin position="66"/>
        <end position="89"/>
    </location>
</feature>
<evidence type="ECO:0000256" key="7">
    <source>
        <dbReference type="SAM" id="Coils"/>
    </source>
</evidence>
<sequence>MTFALASSSPRSRHDPLPYTPTKQHTPTQQKRPADDDLTSPTHRLNKRPSLDSTSHTPLREKHANQVYNTRRTSSKLFMVPNSSPSGNHSPDRAEDVKRVLPLQRAFEPSTIPTRRKVKRHPDIRRIMLPDTPWKKPSTLESFAHLSNAYHTPIRHTSRLDANLIVTSDDEELENEESNILKLEQLGQDEEEEEEDMVFTQPFALALRDSSDDRPVQSTRRSLLNELLSSSGISQPSSELDPGYEDQDIGDYDEQVEDDDTDDEENGVFGVEWPKDRHPLSELDGEEEHPVSSLSNLRSSPPPQVLRDSIWTSNGGLSSFTNDVEGGDDVDEVDAFFSSNLPQDDKPYDVSLVSSSFATAWPHFLTREYFDDCQRNEANWILPDTPKDGRMNASPYFESNFHILSKIGTGEFAEVWNVRDMRTEEKYAIKKTKQPFLGNSDRRRHIEEVNHMWKLKDSQHCVELVNAWEQEGFLFIQMELCNGGSLEGYLGFEEPDDLSEDRIWRIGYDIAMGLQDIHQANLIHLDIKPANILLDDLGSLKIGDFGLSTGWPVQSKGYSEEGDRRYMAPELLQDHFDKPADIFSLGLILLEMAANIILPENGQGWQMLRAGDFSNCHELSNVSSELQLLISKMLHPNHDERFTVEQVLDHPKMKEIHMVQRNAEVGVLYQHIQRLETMAAVALGKRTHEHLHDESSFCTPVDERDNWDDEL</sequence>
<dbReference type="GO" id="GO:0005524">
    <property type="term" value="F:ATP binding"/>
    <property type="evidence" value="ECO:0007669"/>
    <property type="project" value="UniProtKB-UniRule"/>
</dbReference>
<evidence type="ECO:0000313" key="10">
    <source>
        <dbReference type="EMBL" id="KAI8575028.1"/>
    </source>
</evidence>
<dbReference type="Pfam" id="PF00069">
    <property type="entry name" value="Pkinase"/>
    <property type="match status" value="1"/>
</dbReference>
<reference evidence="10" key="1">
    <citation type="submission" date="2021-06" db="EMBL/GenBank/DDBJ databases">
        <authorList>
            <consortium name="DOE Joint Genome Institute"/>
            <person name="Mondo S.J."/>
            <person name="Amses K.R."/>
            <person name="Simmons D.R."/>
            <person name="Longcore J.E."/>
            <person name="Seto K."/>
            <person name="Alves G.H."/>
            <person name="Bonds A.E."/>
            <person name="Quandt C.A."/>
            <person name="Davis W.J."/>
            <person name="Chang Y."/>
            <person name="Letcher P.M."/>
            <person name="Powell M.J."/>
            <person name="Kuo A."/>
            <person name="Labutti K."/>
            <person name="Pangilinan J."/>
            <person name="Andreopoulos W."/>
            <person name="Tritt A."/>
            <person name="Riley R."/>
            <person name="Hundley H."/>
            <person name="Johnson J."/>
            <person name="Lipzen A."/>
            <person name="Barry K."/>
            <person name="Berbee M.L."/>
            <person name="Buchler N.E."/>
            <person name="Grigoriev I.V."/>
            <person name="Spatafora J.W."/>
            <person name="Stajich J.E."/>
            <person name="James T.Y."/>
        </authorList>
    </citation>
    <scope>NUCLEOTIDE SEQUENCE</scope>
    <source>
        <strain evidence="10">AG</strain>
    </source>
</reference>
<evidence type="ECO:0000256" key="5">
    <source>
        <dbReference type="ARBA" id="ARBA00037982"/>
    </source>
</evidence>
<keyword evidence="4 6" id="KW-0067">ATP-binding</keyword>
<dbReference type="PROSITE" id="PS50011">
    <property type="entry name" value="PROTEIN_KINASE_DOM"/>
    <property type="match status" value="1"/>
</dbReference>
<feature type="compositionally biased region" description="Low complexity" evidence="8">
    <location>
        <begin position="20"/>
        <end position="31"/>
    </location>
</feature>
<evidence type="ECO:0000256" key="2">
    <source>
        <dbReference type="ARBA" id="ARBA00022741"/>
    </source>
</evidence>
<feature type="region of interest" description="Disordered" evidence="8">
    <location>
        <begin position="229"/>
        <end position="312"/>
    </location>
</feature>
<dbReference type="Gene3D" id="1.10.510.10">
    <property type="entry name" value="Transferase(Phosphotransferase) domain 1"/>
    <property type="match status" value="1"/>
</dbReference>
<dbReference type="PANTHER" id="PTHR11042">
    <property type="entry name" value="EUKARYOTIC TRANSLATION INITIATION FACTOR 2-ALPHA KINASE EIF2-ALPHA KINASE -RELATED"/>
    <property type="match status" value="1"/>
</dbReference>
<dbReference type="SMART" id="SM00220">
    <property type="entry name" value="S_TKc"/>
    <property type="match status" value="1"/>
</dbReference>
<evidence type="ECO:0000256" key="3">
    <source>
        <dbReference type="ARBA" id="ARBA00022777"/>
    </source>
</evidence>
<evidence type="ECO:0000313" key="11">
    <source>
        <dbReference type="Proteomes" id="UP001206595"/>
    </source>
</evidence>
<dbReference type="GO" id="GO:0110031">
    <property type="term" value="P:negative regulation of G2/MI transition of meiotic cell cycle"/>
    <property type="evidence" value="ECO:0007669"/>
    <property type="project" value="TreeGrafter"/>
</dbReference>
<evidence type="ECO:0000256" key="4">
    <source>
        <dbReference type="ARBA" id="ARBA00022840"/>
    </source>
</evidence>
<evidence type="ECO:0000256" key="8">
    <source>
        <dbReference type="SAM" id="MobiDB-lite"/>
    </source>
</evidence>
<name>A0AAD5HAD0_UMBRA</name>